<dbReference type="OrthoDB" id="3239894at2759"/>
<dbReference type="EMBL" id="SGPK01000545">
    <property type="protein sequence ID" value="THH02551.1"/>
    <property type="molecule type" value="Genomic_DNA"/>
</dbReference>
<organism evidence="1 2">
    <name type="scientific">Phellinidium pouzarii</name>
    <dbReference type="NCBI Taxonomy" id="167371"/>
    <lineage>
        <taxon>Eukaryota</taxon>
        <taxon>Fungi</taxon>
        <taxon>Dikarya</taxon>
        <taxon>Basidiomycota</taxon>
        <taxon>Agaricomycotina</taxon>
        <taxon>Agaricomycetes</taxon>
        <taxon>Hymenochaetales</taxon>
        <taxon>Hymenochaetaceae</taxon>
        <taxon>Phellinidium</taxon>
    </lineage>
</organism>
<dbReference type="PANTHER" id="PTHR46579">
    <property type="entry name" value="F5/8 TYPE C DOMAIN-CONTAINING PROTEIN-RELATED"/>
    <property type="match status" value="1"/>
</dbReference>
<name>A0A4S4KVZ3_9AGAM</name>
<gene>
    <name evidence="1" type="ORF">EW145_g6729</name>
</gene>
<keyword evidence="2" id="KW-1185">Reference proteome</keyword>
<comment type="caution">
    <text evidence="1">The sequence shown here is derived from an EMBL/GenBank/DDBJ whole genome shotgun (WGS) entry which is preliminary data.</text>
</comment>
<evidence type="ECO:0000313" key="1">
    <source>
        <dbReference type="EMBL" id="THH02551.1"/>
    </source>
</evidence>
<dbReference type="PANTHER" id="PTHR46579:SF1">
    <property type="entry name" value="F5_8 TYPE C DOMAIN-CONTAINING PROTEIN"/>
    <property type="match status" value="1"/>
</dbReference>
<proteinExistence type="predicted"/>
<reference evidence="1 2" key="1">
    <citation type="submission" date="2019-02" db="EMBL/GenBank/DDBJ databases">
        <title>Genome sequencing of the rare red list fungi Phellinidium pouzarii.</title>
        <authorList>
            <person name="Buettner E."/>
            <person name="Kellner H."/>
        </authorList>
    </citation>
    <scope>NUCLEOTIDE SEQUENCE [LARGE SCALE GENOMIC DNA]</scope>
    <source>
        <strain evidence="1 2">DSM 108285</strain>
    </source>
</reference>
<sequence>MLSNIQCTPRKMRELDQIHAYLQTFEMPSWVGRLPNDVGYPAGGSLSTDEYKALVLVYCPVIIPLIWREWQMLAQKDFENATARWEAKAKRRDEDKPKLHIHPQDANNFKKLAAALKIILGRKIRNADIPCAKQLLSEYLHGYLEIHEIDIKPNHHWVTHIFNQILDFSPVYGFWTFTSKRLNKLLKSFTTNNHNGGEIEVSFFRTFCKDALLHQTLRYLAMTAREGDQGLSEMAAQMIGVDKDIRGTVASVNAMVQEVKDWTRDCGLGIKRPSLGTHIMKTLLQFPYLIPSHHSAYLSISSHHSAYFNSSPCIT</sequence>
<evidence type="ECO:0000313" key="2">
    <source>
        <dbReference type="Proteomes" id="UP000308199"/>
    </source>
</evidence>
<dbReference type="Proteomes" id="UP000308199">
    <property type="component" value="Unassembled WGS sequence"/>
</dbReference>
<dbReference type="AlphaFoldDB" id="A0A4S4KVZ3"/>
<accession>A0A4S4KVZ3</accession>
<protein>
    <submittedName>
        <fullName evidence="1">Uncharacterized protein</fullName>
    </submittedName>
</protein>